<reference evidence="2 3" key="1">
    <citation type="journal article" date="2015" name="Stand. Genomic Sci.">
        <title>Genomic Encyclopedia of Bacterial and Archaeal Type Strains, Phase III: the genomes of soil and plant-associated and newly described type strains.</title>
        <authorList>
            <person name="Whitman W.B."/>
            <person name="Woyke T."/>
            <person name="Klenk H.P."/>
            <person name="Zhou Y."/>
            <person name="Lilburn T.G."/>
            <person name="Beck B.J."/>
            <person name="De Vos P."/>
            <person name="Vandamme P."/>
            <person name="Eisen J.A."/>
            <person name="Garrity G."/>
            <person name="Hugenholtz P."/>
            <person name="Kyrpides N.C."/>
        </authorList>
    </citation>
    <scope>NUCLEOTIDE SEQUENCE [LARGE SCALE GENOMIC DNA]</scope>
    <source>
        <strain evidence="2 3">DSM 64</strain>
    </source>
</reference>
<dbReference type="EMBL" id="VJWE01000003">
    <property type="protein sequence ID" value="TWG40863.1"/>
    <property type="molecule type" value="Genomic_DNA"/>
</dbReference>
<evidence type="ECO:0008006" key="4">
    <source>
        <dbReference type="Google" id="ProtNLM"/>
    </source>
</evidence>
<protein>
    <recommendedName>
        <fullName evidence="4">Dolichyl-phosphate-mannose-protein mannosyltransferase</fullName>
    </recommendedName>
</protein>
<evidence type="ECO:0000313" key="2">
    <source>
        <dbReference type="EMBL" id="TWG40863.1"/>
    </source>
</evidence>
<feature type="transmembrane region" description="Helical" evidence="1">
    <location>
        <begin position="23"/>
        <end position="41"/>
    </location>
</feature>
<comment type="caution">
    <text evidence="2">The sequence shown here is derived from an EMBL/GenBank/DDBJ whole genome shotgun (WGS) entry which is preliminary data.</text>
</comment>
<name>A0A561XXL4_ACIDE</name>
<feature type="transmembrane region" description="Helical" evidence="1">
    <location>
        <begin position="104"/>
        <end position="123"/>
    </location>
</feature>
<organism evidence="2 3">
    <name type="scientific">Acidovorax delafieldii</name>
    <name type="common">Pseudomonas delafieldii</name>
    <dbReference type="NCBI Taxonomy" id="47920"/>
    <lineage>
        <taxon>Bacteria</taxon>
        <taxon>Pseudomonadati</taxon>
        <taxon>Pseudomonadota</taxon>
        <taxon>Betaproteobacteria</taxon>
        <taxon>Burkholderiales</taxon>
        <taxon>Comamonadaceae</taxon>
        <taxon>Acidovorax</taxon>
    </lineage>
</organism>
<dbReference type="Proteomes" id="UP000321485">
    <property type="component" value="Unassembled WGS sequence"/>
</dbReference>
<accession>A0A561XXL4</accession>
<feature type="transmembrane region" description="Helical" evidence="1">
    <location>
        <begin position="130"/>
        <end position="150"/>
    </location>
</feature>
<feature type="transmembrane region" description="Helical" evidence="1">
    <location>
        <begin position="156"/>
        <end position="175"/>
    </location>
</feature>
<sequence>MDVQALTTGRLALREKIDRHPGVEYLSVTLLLSVITLLAHGQSLQGFWRWDDGAHLSYAAQYAPWQYFFEPLVAQGHSSANVAPWNLLFYDINLSLFGMAPAGHYAHLLFVMALGSVLFYAVLRQWLAPLPALVGAVALLLGKPTAHIAAGLMHGHYATGFLFAMLSILGWTRHLQGGREYWLGLSTLAYLLATACKEVYVPLVILLPFLPVGGLRQRMHALIPFVLIALAYVGWRYLLLGRLMGGYSQGIFEASEALRQLLKVPKLLLGSKPPGNLLALAFFGLLCLAAVKRRLNSPMLLVSFGIVLLPLVPLTAFPGIHSPDRYLFVPWIAFSACLAAVWPQGLRPMAATLASGVLVAALAGVHAQEKQVLGPNLAYWDTLYRFALSLDKARQGIFVAPEFGGTDEGYKRFVLTRARQTADLFVPNPQPGDLRVVDEKSPSADSIALDTLQFFEFSGGHMVPMSTDKLAEKWHNPTRMQPAQSPR</sequence>
<dbReference type="GeneID" id="51109452"/>
<keyword evidence="1" id="KW-0812">Transmembrane</keyword>
<dbReference type="RefSeq" id="WP_146869737.1">
    <property type="nucleotide sequence ID" value="NZ_VJWE01000003.1"/>
</dbReference>
<gene>
    <name evidence="2" type="ORF">ATF69_0369</name>
</gene>
<feature type="transmembrane region" description="Helical" evidence="1">
    <location>
        <begin position="326"/>
        <end position="343"/>
    </location>
</feature>
<evidence type="ECO:0000313" key="3">
    <source>
        <dbReference type="Proteomes" id="UP000321485"/>
    </source>
</evidence>
<proteinExistence type="predicted"/>
<feature type="transmembrane region" description="Helical" evidence="1">
    <location>
        <begin position="187"/>
        <end position="209"/>
    </location>
</feature>
<keyword evidence="1" id="KW-0472">Membrane</keyword>
<evidence type="ECO:0000256" key="1">
    <source>
        <dbReference type="SAM" id="Phobius"/>
    </source>
</evidence>
<feature type="transmembrane region" description="Helical" evidence="1">
    <location>
        <begin position="297"/>
        <end position="314"/>
    </location>
</feature>
<dbReference type="AlphaFoldDB" id="A0A561XXL4"/>
<feature type="transmembrane region" description="Helical" evidence="1">
    <location>
        <begin position="221"/>
        <end position="239"/>
    </location>
</feature>
<keyword evidence="1" id="KW-1133">Transmembrane helix</keyword>